<accession>A0AAE0WBT4</accession>
<feature type="non-terminal residue" evidence="2">
    <location>
        <position position="1"/>
    </location>
</feature>
<evidence type="ECO:0000256" key="1">
    <source>
        <dbReference type="SAM" id="MobiDB-lite"/>
    </source>
</evidence>
<keyword evidence="3" id="KW-1185">Reference proteome</keyword>
<protein>
    <submittedName>
        <fullName evidence="2">Uncharacterized protein</fullName>
    </submittedName>
</protein>
<feature type="region of interest" description="Disordered" evidence="1">
    <location>
        <begin position="758"/>
        <end position="777"/>
    </location>
</feature>
<dbReference type="EMBL" id="JAEAOA010002070">
    <property type="protein sequence ID" value="KAK3608444.1"/>
    <property type="molecule type" value="Genomic_DNA"/>
</dbReference>
<evidence type="ECO:0000313" key="2">
    <source>
        <dbReference type="EMBL" id="KAK3608444.1"/>
    </source>
</evidence>
<feature type="region of interest" description="Disordered" evidence="1">
    <location>
        <begin position="797"/>
        <end position="818"/>
    </location>
</feature>
<feature type="compositionally biased region" description="Polar residues" evidence="1">
    <location>
        <begin position="76"/>
        <end position="89"/>
    </location>
</feature>
<reference evidence="2" key="2">
    <citation type="journal article" date="2021" name="Genome Biol. Evol.">
        <title>Developing a high-quality reference genome for a parasitic bivalve with doubly uniparental inheritance (Bivalvia: Unionida).</title>
        <authorList>
            <person name="Smith C.H."/>
        </authorList>
    </citation>
    <scope>NUCLEOTIDE SEQUENCE</scope>
    <source>
        <strain evidence="2">CHS0354</strain>
        <tissue evidence="2">Mantle</tissue>
    </source>
</reference>
<proteinExistence type="predicted"/>
<organism evidence="2 3">
    <name type="scientific">Potamilus streckersoni</name>
    <dbReference type="NCBI Taxonomy" id="2493646"/>
    <lineage>
        <taxon>Eukaryota</taxon>
        <taxon>Metazoa</taxon>
        <taxon>Spiralia</taxon>
        <taxon>Lophotrochozoa</taxon>
        <taxon>Mollusca</taxon>
        <taxon>Bivalvia</taxon>
        <taxon>Autobranchia</taxon>
        <taxon>Heteroconchia</taxon>
        <taxon>Palaeoheterodonta</taxon>
        <taxon>Unionida</taxon>
        <taxon>Unionoidea</taxon>
        <taxon>Unionidae</taxon>
        <taxon>Ambleminae</taxon>
        <taxon>Lampsilini</taxon>
        <taxon>Potamilus</taxon>
    </lineage>
</organism>
<feature type="compositionally biased region" description="Polar residues" evidence="1">
    <location>
        <begin position="800"/>
        <end position="816"/>
    </location>
</feature>
<dbReference type="Proteomes" id="UP001195483">
    <property type="component" value="Unassembled WGS sequence"/>
</dbReference>
<feature type="compositionally biased region" description="Basic and acidic residues" evidence="1">
    <location>
        <begin position="1021"/>
        <end position="1034"/>
    </location>
</feature>
<feature type="region of interest" description="Disordered" evidence="1">
    <location>
        <begin position="1015"/>
        <end position="1034"/>
    </location>
</feature>
<feature type="region of interest" description="Disordered" evidence="1">
    <location>
        <begin position="68"/>
        <end position="91"/>
    </location>
</feature>
<comment type="caution">
    <text evidence="2">The sequence shown here is derived from an EMBL/GenBank/DDBJ whole genome shotgun (WGS) entry which is preliminary data.</text>
</comment>
<gene>
    <name evidence="2" type="ORF">CHS0354_035445</name>
</gene>
<sequence>KMSEARRDSLQEINQLHNEILELCSEDEDSMVENMGSGGRNSSVIFVGLSRASPQVIEDSIINLISDPSLSSDSSGNVTSSPNQATRGQASPELVIHKTSVEKPYSIEEVFDKETVTDLCSPNASILQANTSTLTSSMSSVSSDVCKMKESFKNNGTCIVCKSDRNGDKFVVASSTTDTIACTCCKTNICKEYSSTFTTMTGSKVASDNNVCSFDGGKDVEKVVTTELMISSESTPKAQKFRNENLSISSLDCSPIPKNDWRNDTSNLTPIPGINNDVSECKVVHSTPLGRHKKFPNSSTFAKSSVVRKTLRKLYSDLASDIDDHTLEYKHVNKNTSSQYISGFAALCKGDPSQKPNQIFLAKSNASLSKINILSLVEGNSAIINKKEDEKCRERNKKKVCSSPILGRFKDVSVSRSMSVLEEDILDVSEDILGLEEDVITDNEITDDKMEITLLGLDTVPYAQCSQVEDKTLTKRDHLKDNMDDEMDNTLLEDTVHEEEIVVSQEKNYDLNMKTKCLFPGLNTELVRSTDGGELEKTEKKQLSDDKKDMAVDSRKWSSQTFLFTELESGEIVSGVDYCEFDQTTLLATSDKRVFDQTTTLEKSDETEYEQRTMPEKTQLSTSIRHEKDIYKALNSSIDSFELIRSPEITKEKQHTYMFSKKDNRTVDSTRKSVTEETLPSKICTAKPKAEACTDSSTPEIHTFLSSDMLIKLRQKRRKRKLEKIMSCGKVLMRDIDPVELKEKKMNKIETKPISEEMKVTKKKRHTKKKKTKVPLEEQSEAVSNILLIAAEIAHDQGKVETNSQPPETKENSMNNEDVKDADQKIKNRDVIHLNDGVKQQQIGSSSNAFVNIEMHSSSRDSEIGTVSDVVPSSAVILQSLLVPVQNAEKLSRKLKIHHVGLPLETQKVRRSKETEDEKSEIFSPSNRIGAGDDIKNSNDKLELQMGNSQLFPKGGEKEKAVGNKEAPVAEFFTNVAMGRDGNSFSDQSNNIEKKTDFFIPKVTFVVNHGATSTITSKASSHPDVKVNDETNSVREKEEVTTVEDKEHQNKMEIVSLMQEHAALCQTLEGNKLIQQVQKKWKCSVTKTPETNLTTSLFAYHPNSSKKTESKLQGERYCTLDTEANLQLGSLLDSRKQVQKQVAKELHALEKQKEAEIASVPINIKLSKLASAHREQIRKLQFQQDLELNDLHKQFYFNSDYQKALILQIQEEHKIQMTRLRLLMKQEMSLLDKEKQITTARIAARFDQKINQLKNIAEQSQQEHLTNSVHGPYVSLELFKAPRHRSKGTVIAVCLPAGIAQALLKEDAVYDHFYSCEWNK</sequence>
<reference evidence="2" key="1">
    <citation type="journal article" date="2021" name="Genome Biol. Evol.">
        <title>A High-Quality Reference Genome for a Parasitic Bivalve with Doubly Uniparental Inheritance (Bivalvia: Unionida).</title>
        <authorList>
            <person name="Smith C.H."/>
        </authorList>
    </citation>
    <scope>NUCLEOTIDE SEQUENCE</scope>
    <source>
        <strain evidence="2">CHS0354</strain>
    </source>
</reference>
<reference evidence="2" key="3">
    <citation type="submission" date="2023-05" db="EMBL/GenBank/DDBJ databases">
        <authorList>
            <person name="Smith C.H."/>
        </authorList>
    </citation>
    <scope>NUCLEOTIDE SEQUENCE</scope>
    <source>
        <strain evidence="2">CHS0354</strain>
        <tissue evidence="2">Mantle</tissue>
    </source>
</reference>
<evidence type="ECO:0000313" key="3">
    <source>
        <dbReference type="Proteomes" id="UP001195483"/>
    </source>
</evidence>
<feature type="region of interest" description="Disordered" evidence="1">
    <location>
        <begin position="909"/>
        <end position="933"/>
    </location>
</feature>
<feature type="compositionally biased region" description="Basic residues" evidence="1">
    <location>
        <begin position="761"/>
        <end position="773"/>
    </location>
</feature>
<name>A0AAE0WBT4_9BIVA</name>